<feature type="compositionally biased region" description="Low complexity" evidence="1">
    <location>
        <begin position="236"/>
        <end position="249"/>
    </location>
</feature>
<dbReference type="Proteomes" id="UP000559256">
    <property type="component" value="Unassembled WGS sequence"/>
</dbReference>
<feature type="region of interest" description="Disordered" evidence="1">
    <location>
        <begin position="335"/>
        <end position="354"/>
    </location>
</feature>
<protein>
    <submittedName>
        <fullName evidence="2">Uncharacterized protein</fullName>
    </submittedName>
</protein>
<organism evidence="2 3">
    <name type="scientific">Tetrapyrgos nigripes</name>
    <dbReference type="NCBI Taxonomy" id="182062"/>
    <lineage>
        <taxon>Eukaryota</taxon>
        <taxon>Fungi</taxon>
        <taxon>Dikarya</taxon>
        <taxon>Basidiomycota</taxon>
        <taxon>Agaricomycotina</taxon>
        <taxon>Agaricomycetes</taxon>
        <taxon>Agaricomycetidae</taxon>
        <taxon>Agaricales</taxon>
        <taxon>Marasmiineae</taxon>
        <taxon>Marasmiaceae</taxon>
        <taxon>Tetrapyrgos</taxon>
    </lineage>
</organism>
<feature type="region of interest" description="Disordered" evidence="1">
    <location>
        <begin position="51"/>
        <end position="117"/>
    </location>
</feature>
<comment type="caution">
    <text evidence="2">The sequence shown here is derived from an EMBL/GenBank/DDBJ whole genome shotgun (WGS) entry which is preliminary data.</text>
</comment>
<name>A0A8H5FP28_9AGAR</name>
<gene>
    <name evidence="2" type="ORF">D9758_011855</name>
</gene>
<feature type="compositionally biased region" description="Basic residues" evidence="1">
    <location>
        <begin position="65"/>
        <end position="74"/>
    </location>
</feature>
<proteinExistence type="predicted"/>
<evidence type="ECO:0000256" key="1">
    <source>
        <dbReference type="SAM" id="MobiDB-lite"/>
    </source>
</evidence>
<dbReference type="EMBL" id="JAACJM010000140">
    <property type="protein sequence ID" value="KAF5343468.1"/>
    <property type="molecule type" value="Genomic_DNA"/>
</dbReference>
<evidence type="ECO:0000313" key="2">
    <source>
        <dbReference type="EMBL" id="KAF5343468.1"/>
    </source>
</evidence>
<accession>A0A8H5FP28</accession>
<feature type="compositionally biased region" description="Polar residues" evidence="1">
    <location>
        <begin position="257"/>
        <end position="266"/>
    </location>
</feature>
<reference evidence="2 3" key="1">
    <citation type="journal article" date="2020" name="ISME J.">
        <title>Uncovering the hidden diversity of litter-decomposition mechanisms in mushroom-forming fungi.</title>
        <authorList>
            <person name="Floudas D."/>
            <person name="Bentzer J."/>
            <person name="Ahren D."/>
            <person name="Johansson T."/>
            <person name="Persson P."/>
            <person name="Tunlid A."/>
        </authorList>
    </citation>
    <scope>NUCLEOTIDE SEQUENCE [LARGE SCALE GENOMIC DNA]</scope>
    <source>
        <strain evidence="2 3">CBS 291.85</strain>
    </source>
</reference>
<feature type="region of interest" description="Disordered" evidence="1">
    <location>
        <begin position="226"/>
        <end position="275"/>
    </location>
</feature>
<dbReference type="AlphaFoldDB" id="A0A8H5FP28"/>
<feature type="compositionally biased region" description="Low complexity" evidence="1">
    <location>
        <begin position="14"/>
        <end position="24"/>
    </location>
</feature>
<feature type="region of interest" description="Disordered" evidence="1">
    <location>
        <begin position="1"/>
        <end position="24"/>
    </location>
</feature>
<keyword evidence="3" id="KW-1185">Reference proteome</keyword>
<evidence type="ECO:0000313" key="3">
    <source>
        <dbReference type="Proteomes" id="UP000559256"/>
    </source>
</evidence>
<sequence length="455" mass="49081">MQVTVERDHHHDAPSSPRTLTSPSRVMKLVMIQLEGYVHEPDLRVQRQMRSRISFDPEESEPPTKKRRTNRKKNPNTSKSNHRPNQDQKTRQNEPTQSRKRVSAAPTFSVQNYPSPMPTTLPPSFTYPTLPPAPLDYFKYNSQNILLDTSASAATSSDEPVQVQIPQSNVDSFFSNLSSITQDSLTDTLFGAENHDLSWLDANGLDNNPTSSVTFTPRTIYQLLPPTSPSAAMSDSNAARNGSNAGSNSPEVKENPDGTSIGTNSDPHPLSSIADLFGDILNPSESSTSASTSASASAVSAFIASNVPVLPDSPDCDFLNLDLFTACNDVNGPSDLNETKDHTLVNDNNNSGYDTELELSYQSPESTSTSLSSLSPSDWDSTLLYLADCISAASAATSGTVNTTDTTATLENLELELDLVEPDVDVDVDVIAGSGGFQFGLSYLRSETASWSGSD</sequence>
<feature type="compositionally biased region" description="Basic and acidic residues" evidence="1">
    <location>
        <begin position="1"/>
        <end position="13"/>
    </location>
</feature>